<feature type="coiled-coil region" evidence="1">
    <location>
        <begin position="234"/>
        <end position="265"/>
    </location>
</feature>
<evidence type="ECO:0000313" key="4">
    <source>
        <dbReference type="Proteomes" id="UP000321523"/>
    </source>
</evidence>
<evidence type="ECO:0008006" key="5">
    <source>
        <dbReference type="Google" id="ProtNLM"/>
    </source>
</evidence>
<feature type="transmembrane region" description="Helical" evidence="2">
    <location>
        <begin position="37"/>
        <end position="59"/>
    </location>
</feature>
<accession>A0A512E4D1</accession>
<dbReference type="RefSeq" id="WP_044437126.1">
    <property type="nucleotide sequence ID" value="NZ_BJYZ01000101.1"/>
</dbReference>
<sequence length="314" mass="31638">MATPNMPVKEGVYDTPGTSVGLQTDDVRTVLLNKISWGAVIAGVVVSLVAHLILNMIGIGVGASTVDVAAADNPAASSFSIGAAIWWTVSGIIAAVLGGYTAGRLSGKPKNATASWHGLVTWALTTLMIFWLLSSAVGGILGGIYNTVSGAIGSVGSAAGTAAQSAAPSLANVSDPFSQIEQSVRSSTGGNDPQALRDAAVAAVRASVTGDQAQAQEARERAAQALSKAQGIPVEEARNQVQQYQQQYQQTVDQAKQQATEAADTAASTIATGALAAAIALLLGAVGGWFGGRAGAVDPVVTASTTTTSARHRV</sequence>
<name>A0A512E4D1_9PROT</name>
<keyword evidence="4" id="KW-1185">Reference proteome</keyword>
<feature type="transmembrane region" description="Helical" evidence="2">
    <location>
        <begin position="119"/>
        <end position="145"/>
    </location>
</feature>
<dbReference type="EMBL" id="BJYZ01000101">
    <property type="protein sequence ID" value="GEO43562.1"/>
    <property type="molecule type" value="Genomic_DNA"/>
</dbReference>
<keyword evidence="2" id="KW-1133">Transmembrane helix</keyword>
<evidence type="ECO:0000256" key="2">
    <source>
        <dbReference type="SAM" id="Phobius"/>
    </source>
</evidence>
<keyword evidence="2" id="KW-0812">Transmembrane</keyword>
<feature type="transmembrane region" description="Helical" evidence="2">
    <location>
        <begin position="79"/>
        <end position="98"/>
    </location>
</feature>
<comment type="caution">
    <text evidence="3">The sequence shown here is derived from an EMBL/GenBank/DDBJ whole genome shotgun (WGS) entry which is preliminary data.</text>
</comment>
<evidence type="ECO:0000256" key="1">
    <source>
        <dbReference type="SAM" id="Coils"/>
    </source>
</evidence>
<keyword evidence="2" id="KW-0472">Membrane</keyword>
<dbReference type="AlphaFoldDB" id="A0A512E4D1"/>
<dbReference type="Proteomes" id="UP000321523">
    <property type="component" value="Unassembled WGS sequence"/>
</dbReference>
<keyword evidence="1" id="KW-0175">Coiled coil</keyword>
<gene>
    <name evidence="3" type="ORF">SAE02_77100</name>
</gene>
<organism evidence="3 4">
    <name type="scientific">Skermanella aerolata</name>
    <dbReference type="NCBI Taxonomy" id="393310"/>
    <lineage>
        <taxon>Bacteria</taxon>
        <taxon>Pseudomonadati</taxon>
        <taxon>Pseudomonadota</taxon>
        <taxon>Alphaproteobacteria</taxon>
        <taxon>Rhodospirillales</taxon>
        <taxon>Azospirillaceae</taxon>
        <taxon>Skermanella</taxon>
    </lineage>
</organism>
<protein>
    <recommendedName>
        <fullName evidence="5">PhnA-like protein</fullName>
    </recommendedName>
</protein>
<reference evidence="3 4" key="1">
    <citation type="submission" date="2019-07" db="EMBL/GenBank/DDBJ databases">
        <title>Whole genome shotgun sequence of Skermanella aerolata NBRC 106429.</title>
        <authorList>
            <person name="Hosoyama A."/>
            <person name="Uohara A."/>
            <person name="Ohji S."/>
            <person name="Ichikawa N."/>
        </authorList>
    </citation>
    <scope>NUCLEOTIDE SEQUENCE [LARGE SCALE GENOMIC DNA]</scope>
    <source>
        <strain evidence="3 4">NBRC 106429</strain>
    </source>
</reference>
<evidence type="ECO:0000313" key="3">
    <source>
        <dbReference type="EMBL" id="GEO43562.1"/>
    </source>
</evidence>
<proteinExistence type="predicted"/>